<evidence type="ECO:0000313" key="1">
    <source>
        <dbReference type="EMBL" id="USG65205.1"/>
    </source>
</evidence>
<dbReference type="EMBL" id="CP098755">
    <property type="protein sequence ID" value="USG65205.1"/>
    <property type="molecule type" value="Genomic_DNA"/>
</dbReference>
<organism evidence="1 2">
    <name type="scientific">Brevibacillus ruminantium</name>
    <dbReference type="NCBI Taxonomy" id="2950604"/>
    <lineage>
        <taxon>Bacteria</taxon>
        <taxon>Bacillati</taxon>
        <taxon>Bacillota</taxon>
        <taxon>Bacilli</taxon>
        <taxon>Bacillales</taxon>
        <taxon>Paenibacillaceae</taxon>
        <taxon>Brevibacillus</taxon>
    </lineage>
</organism>
<dbReference type="Proteomes" id="UP001056500">
    <property type="component" value="Chromosome"/>
</dbReference>
<name>A0ABY4WDG2_9BACL</name>
<keyword evidence="2" id="KW-1185">Reference proteome</keyword>
<protein>
    <submittedName>
        <fullName evidence="1">Uncharacterized protein</fullName>
    </submittedName>
</protein>
<sequence length="72" mass="8379">MKPISARIDDLKKEVANLTALREEAKSEWLRYADESIYYRNKSVAAETRMLNLINEIEYRLTEIAELEGACK</sequence>
<proteinExistence type="predicted"/>
<dbReference type="RefSeq" id="WP_251872300.1">
    <property type="nucleotide sequence ID" value="NZ_CP098755.1"/>
</dbReference>
<reference evidence="1" key="1">
    <citation type="submission" date="2022-06" db="EMBL/GenBank/DDBJ databases">
        <title>Genome sequencing of Brevibacillus sp. BB3-R1.</title>
        <authorList>
            <person name="Heo J."/>
            <person name="Lee D."/>
            <person name="Won M."/>
            <person name="Han B.-H."/>
            <person name="Hong S.-B."/>
            <person name="Kwon S.-W."/>
        </authorList>
    </citation>
    <scope>NUCLEOTIDE SEQUENCE</scope>
    <source>
        <strain evidence="1">BB3-R1</strain>
    </source>
</reference>
<evidence type="ECO:0000313" key="2">
    <source>
        <dbReference type="Proteomes" id="UP001056500"/>
    </source>
</evidence>
<accession>A0ABY4WDG2</accession>
<gene>
    <name evidence="1" type="ORF">NDK47_24285</name>
</gene>